<dbReference type="InParanoid" id="G2YTT5"/>
<organism evidence="1 2">
    <name type="scientific">Botryotinia fuckeliana (strain T4)</name>
    <name type="common">Noble rot fungus</name>
    <name type="synonym">Botrytis cinerea</name>
    <dbReference type="NCBI Taxonomy" id="999810"/>
    <lineage>
        <taxon>Eukaryota</taxon>
        <taxon>Fungi</taxon>
        <taxon>Dikarya</taxon>
        <taxon>Ascomycota</taxon>
        <taxon>Pezizomycotina</taxon>
        <taxon>Leotiomycetes</taxon>
        <taxon>Helotiales</taxon>
        <taxon>Sclerotiniaceae</taxon>
        <taxon>Botrytis</taxon>
    </lineage>
</organism>
<reference evidence="2" key="1">
    <citation type="journal article" date="2011" name="PLoS Genet.">
        <title>Genomic analysis of the necrotrophic fungal pathogens Sclerotinia sclerotiorum and Botrytis cinerea.</title>
        <authorList>
            <person name="Amselem J."/>
            <person name="Cuomo C.A."/>
            <person name="van Kan J.A."/>
            <person name="Viaud M."/>
            <person name="Benito E.P."/>
            <person name="Couloux A."/>
            <person name="Coutinho P.M."/>
            <person name="de Vries R.P."/>
            <person name="Dyer P.S."/>
            <person name="Fillinger S."/>
            <person name="Fournier E."/>
            <person name="Gout L."/>
            <person name="Hahn M."/>
            <person name="Kohn L."/>
            <person name="Lapalu N."/>
            <person name="Plummer K.M."/>
            <person name="Pradier J.M."/>
            <person name="Quevillon E."/>
            <person name="Sharon A."/>
            <person name="Simon A."/>
            <person name="ten Have A."/>
            <person name="Tudzynski B."/>
            <person name="Tudzynski P."/>
            <person name="Wincker P."/>
            <person name="Andrew M."/>
            <person name="Anthouard V."/>
            <person name="Beever R.E."/>
            <person name="Beffa R."/>
            <person name="Benoit I."/>
            <person name="Bouzid O."/>
            <person name="Brault B."/>
            <person name="Chen Z."/>
            <person name="Choquer M."/>
            <person name="Collemare J."/>
            <person name="Cotton P."/>
            <person name="Danchin E.G."/>
            <person name="Da Silva C."/>
            <person name="Gautier A."/>
            <person name="Giraud C."/>
            <person name="Giraud T."/>
            <person name="Gonzalez C."/>
            <person name="Grossetete S."/>
            <person name="Guldener U."/>
            <person name="Henrissat B."/>
            <person name="Howlett B.J."/>
            <person name="Kodira C."/>
            <person name="Kretschmer M."/>
            <person name="Lappartient A."/>
            <person name="Leroch M."/>
            <person name="Levis C."/>
            <person name="Mauceli E."/>
            <person name="Neuveglise C."/>
            <person name="Oeser B."/>
            <person name="Pearson M."/>
            <person name="Poulain J."/>
            <person name="Poussereau N."/>
            <person name="Quesneville H."/>
            <person name="Rascle C."/>
            <person name="Schumacher J."/>
            <person name="Segurens B."/>
            <person name="Sexton A."/>
            <person name="Silva E."/>
            <person name="Sirven C."/>
            <person name="Soanes D.M."/>
            <person name="Talbot N.J."/>
            <person name="Templeton M."/>
            <person name="Yandava C."/>
            <person name="Yarden O."/>
            <person name="Zeng Q."/>
            <person name="Rollins J.A."/>
            <person name="Lebrun M.H."/>
            <person name="Dickman M."/>
        </authorList>
    </citation>
    <scope>NUCLEOTIDE SEQUENCE [LARGE SCALE GENOMIC DNA]</scope>
    <source>
        <strain evidence="2">T4</strain>
    </source>
</reference>
<dbReference type="HOGENOM" id="CLU_2120740_0_0_1"/>
<sequence>MFPRHQEFRRALDDVFPATAARECQEQAKLTLHVVEPWKPTGCLATPQCKNGSLAFPHVSPSTANSTKCIALTPEHPKHASKYVRWLVVANHTAEHEYQTSPDKSEILPHLICM</sequence>
<proteinExistence type="predicted"/>
<evidence type="ECO:0000313" key="2">
    <source>
        <dbReference type="Proteomes" id="UP000008177"/>
    </source>
</evidence>
<gene>
    <name evidence="1" type="ORF">BofuT4_P161340.1</name>
</gene>
<dbReference type="AlphaFoldDB" id="G2YTT5"/>
<dbReference type="EMBL" id="FQ790352">
    <property type="protein sequence ID" value="CCD54845.1"/>
    <property type="molecule type" value="Genomic_DNA"/>
</dbReference>
<accession>G2YTT5</accession>
<dbReference type="Proteomes" id="UP000008177">
    <property type="component" value="Unplaced contigs"/>
</dbReference>
<name>G2YTT5_BOTF4</name>
<evidence type="ECO:0000313" key="1">
    <source>
        <dbReference type="EMBL" id="CCD54845.1"/>
    </source>
</evidence>
<protein>
    <submittedName>
        <fullName evidence="1">Uncharacterized protein</fullName>
    </submittedName>
</protein>